<sequence>MYLAFQYNKEELTTTTVRSTLQQNNQENLVRENVTRQLTDAEGDNSLPNKCPYMIQKEDLAEECTTQEDLLNSIIETSNIFEKVPSYYDKLKTICFLDSIQYFSCERTISTKLDLQAVDYKADGVAKFLKRSNQIPVFLLEVLEDPSKLDLDKFSDDRQKLMKKGVFTLNKFMMRTNLPTWKYITGDKLKIGQMVYISPDLYLYFPFTVLNLLVLTSLDNLEHTPRLIWTLLCLRYNVIKKIEMFKKFEREEQQYIIKSTTKVMTFAEFLPNVSKEETNKQGNTTRGRGRGRGQDQGRGMALQLIHVQALPVLCIIDLTMCLENYTLDQMCSIISVEILKLGMEKLGSDIIKSFYHEANIKNENLEKIGAWIDSKSKE</sequence>
<dbReference type="AlphaFoldDB" id="A0A397TN41"/>
<dbReference type="Proteomes" id="UP000265703">
    <property type="component" value="Unassembled WGS sequence"/>
</dbReference>
<dbReference type="EMBL" id="QKYT01000011">
    <property type="protein sequence ID" value="RIA98849.1"/>
    <property type="molecule type" value="Genomic_DNA"/>
</dbReference>
<accession>A0A397TN41</accession>
<name>A0A397TN41_9GLOM</name>
<reference evidence="1 2" key="1">
    <citation type="submission" date="2018-06" db="EMBL/GenBank/DDBJ databases">
        <title>Comparative genomics reveals the genomic features of Rhizophagus irregularis, R. cerebriforme, R. diaphanum and Gigaspora rosea, and their symbiotic lifestyle signature.</title>
        <authorList>
            <person name="Morin E."/>
            <person name="San Clemente H."/>
            <person name="Chen E.C.H."/>
            <person name="De La Providencia I."/>
            <person name="Hainaut M."/>
            <person name="Kuo A."/>
            <person name="Kohler A."/>
            <person name="Murat C."/>
            <person name="Tang N."/>
            <person name="Roy S."/>
            <person name="Loubradou J."/>
            <person name="Henrissat B."/>
            <person name="Grigoriev I.V."/>
            <person name="Corradi N."/>
            <person name="Roux C."/>
            <person name="Martin F.M."/>
        </authorList>
    </citation>
    <scope>NUCLEOTIDE SEQUENCE [LARGE SCALE GENOMIC DNA]</scope>
    <source>
        <strain evidence="1 2">DAOM 227022</strain>
    </source>
</reference>
<comment type="caution">
    <text evidence="1">The sequence shown here is derived from an EMBL/GenBank/DDBJ whole genome shotgun (WGS) entry which is preliminary data.</text>
</comment>
<keyword evidence="2" id="KW-1185">Reference proteome</keyword>
<gene>
    <name evidence="1" type="ORF">C1645_731408</name>
</gene>
<proteinExistence type="predicted"/>
<evidence type="ECO:0000313" key="1">
    <source>
        <dbReference type="EMBL" id="RIA98849.1"/>
    </source>
</evidence>
<evidence type="ECO:0000313" key="2">
    <source>
        <dbReference type="Proteomes" id="UP000265703"/>
    </source>
</evidence>
<protein>
    <submittedName>
        <fullName evidence="1">Uncharacterized protein</fullName>
    </submittedName>
</protein>
<dbReference type="OrthoDB" id="2381955at2759"/>
<organism evidence="1 2">
    <name type="scientific">Glomus cerebriforme</name>
    <dbReference type="NCBI Taxonomy" id="658196"/>
    <lineage>
        <taxon>Eukaryota</taxon>
        <taxon>Fungi</taxon>
        <taxon>Fungi incertae sedis</taxon>
        <taxon>Mucoromycota</taxon>
        <taxon>Glomeromycotina</taxon>
        <taxon>Glomeromycetes</taxon>
        <taxon>Glomerales</taxon>
        <taxon>Glomeraceae</taxon>
        <taxon>Glomus</taxon>
    </lineage>
</organism>